<keyword evidence="3" id="KW-1185">Reference proteome</keyword>
<evidence type="ECO:0000313" key="3">
    <source>
        <dbReference type="Proteomes" id="UP001432027"/>
    </source>
</evidence>
<comment type="caution">
    <text evidence="2">The sequence shown here is derived from an EMBL/GenBank/DDBJ whole genome shotgun (WGS) entry which is preliminary data.</text>
</comment>
<feature type="non-terminal residue" evidence="2">
    <location>
        <position position="68"/>
    </location>
</feature>
<feature type="signal peptide" evidence="1">
    <location>
        <begin position="1"/>
        <end position="25"/>
    </location>
</feature>
<gene>
    <name evidence="2" type="ORF">PENTCL1PPCAC_20319</name>
</gene>
<feature type="non-terminal residue" evidence="2">
    <location>
        <position position="1"/>
    </location>
</feature>
<feature type="chain" id="PRO_5043405872" evidence="1">
    <location>
        <begin position="26"/>
        <end position="68"/>
    </location>
</feature>
<name>A0AAV5TUN2_9BILA</name>
<accession>A0AAV5TUN2</accession>
<sequence>FFSLFIFLFILLSVLRIWLWTSINGGEYLVQRDNCLVKAIGKFLLWSIRPSLRAEKRATSILHSVADK</sequence>
<proteinExistence type="predicted"/>
<reference evidence="2" key="1">
    <citation type="submission" date="2023-10" db="EMBL/GenBank/DDBJ databases">
        <title>Genome assembly of Pristionchus species.</title>
        <authorList>
            <person name="Yoshida K."/>
            <person name="Sommer R.J."/>
        </authorList>
    </citation>
    <scope>NUCLEOTIDE SEQUENCE</scope>
    <source>
        <strain evidence="2">RS0144</strain>
    </source>
</reference>
<protein>
    <submittedName>
        <fullName evidence="2">Uncharacterized protein</fullName>
    </submittedName>
</protein>
<dbReference type="EMBL" id="BTSX01000005">
    <property type="protein sequence ID" value="GMS98144.1"/>
    <property type="molecule type" value="Genomic_DNA"/>
</dbReference>
<evidence type="ECO:0000313" key="2">
    <source>
        <dbReference type="EMBL" id="GMS98144.1"/>
    </source>
</evidence>
<dbReference type="Proteomes" id="UP001432027">
    <property type="component" value="Unassembled WGS sequence"/>
</dbReference>
<keyword evidence="1" id="KW-0732">Signal</keyword>
<organism evidence="2 3">
    <name type="scientific">Pristionchus entomophagus</name>
    <dbReference type="NCBI Taxonomy" id="358040"/>
    <lineage>
        <taxon>Eukaryota</taxon>
        <taxon>Metazoa</taxon>
        <taxon>Ecdysozoa</taxon>
        <taxon>Nematoda</taxon>
        <taxon>Chromadorea</taxon>
        <taxon>Rhabditida</taxon>
        <taxon>Rhabditina</taxon>
        <taxon>Diplogasteromorpha</taxon>
        <taxon>Diplogasteroidea</taxon>
        <taxon>Neodiplogasteridae</taxon>
        <taxon>Pristionchus</taxon>
    </lineage>
</organism>
<dbReference type="AlphaFoldDB" id="A0AAV5TUN2"/>
<evidence type="ECO:0000256" key="1">
    <source>
        <dbReference type="SAM" id="SignalP"/>
    </source>
</evidence>